<dbReference type="AlphaFoldDB" id="A0A7J7IFU2"/>
<comment type="caution">
    <text evidence="1">The sequence shown here is derived from an EMBL/GenBank/DDBJ whole genome shotgun (WGS) entry which is preliminary data.</text>
</comment>
<proteinExistence type="predicted"/>
<accession>A0A7J7IFU2</accession>
<dbReference type="Proteomes" id="UP000530660">
    <property type="component" value="Unassembled WGS sequence"/>
</dbReference>
<dbReference type="EMBL" id="VWRR01000012">
    <property type="protein sequence ID" value="KAF6001972.1"/>
    <property type="molecule type" value="Genomic_DNA"/>
</dbReference>
<organism evidence="1 2">
    <name type="scientific">Cyanidiococcus yangmingshanensis</name>
    <dbReference type="NCBI Taxonomy" id="2690220"/>
    <lineage>
        <taxon>Eukaryota</taxon>
        <taxon>Rhodophyta</taxon>
        <taxon>Bangiophyceae</taxon>
        <taxon>Cyanidiales</taxon>
        <taxon>Cyanidiaceae</taxon>
        <taxon>Cyanidiococcus</taxon>
    </lineage>
</organism>
<protein>
    <submittedName>
        <fullName evidence="1">Uncharacterized protein</fullName>
    </submittedName>
</protein>
<evidence type="ECO:0000313" key="1">
    <source>
        <dbReference type="EMBL" id="KAF6001972.1"/>
    </source>
</evidence>
<gene>
    <name evidence="1" type="ORF">F1559_002455</name>
</gene>
<reference evidence="1 2" key="1">
    <citation type="journal article" date="2020" name="J. Phycol.">
        <title>Comparative genome analysis reveals Cyanidiococcus gen. nov., a new extremophilic red algal genus sister to Cyanidioschyzon (Cyanidioschyzonaceae, Rhodophyta).</title>
        <authorList>
            <person name="Liu S.-L."/>
            <person name="Chiang Y.-R."/>
            <person name="Yoon H.S."/>
            <person name="Fu H.-Y."/>
        </authorList>
    </citation>
    <scope>NUCLEOTIDE SEQUENCE [LARGE SCALE GENOMIC DNA]</scope>
    <source>
        <strain evidence="1 2">THAL066</strain>
    </source>
</reference>
<keyword evidence="2" id="KW-1185">Reference proteome</keyword>
<name>A0A7J7IFU2_9RHOD</name>
<evidence type="ECO:0000313" key="2">
    <source>
        <dbReference type="Proteomes" id="UP000530660"/>
    </source>
</evidence>
<sequence>MLSSATTPGFGGPHQYALWKRGFFRPPQFVVDGNVALSVALLRLEVLHGVVHRPPMYGDRYSGTMYRLFLQTLEDDFSELFRSLIELVNALGECLETRGILQDLFGSAEYIHNTAMRKYEARKWLSKMCFSGKKASALQHKLDTYEGSGVEVADGREGFCIMEPGVGLALLNFRRHRAMLWFKIRRRSLQVAKFIREACPELECRLAADISSLALDENPTASFSELYQQLLENDNLNRGPSLAEVFPMLRRLMQLRNPHFERHVSTPRSRESITRETESATVEFIRRSIQKDQMRDLSNAAEYVDAELETPNVSAVAEAAAADLDLPSAEFAETLIRDMEKDLILLNFREILETKMNCNGDRQDQHSPLPIAGVPIDDFVHFSTFIFGLRELLGSIDYAARAIGSWTRPHHAEKLLLKHRRPLFS</sequence>